<feature type="binding site" evidence="6">
    <location>
        <begin position="105"/>
        <end position="108"/>
    </location>
    <ligand>
        <name>GTP</name>
        <dbReference type="ChEBI" id="CHEBI:37565"/>
    </ligand>
</feature>
<evidence type="ECO:0000256" key="5">
    <source>
        <dbReference type="ARBA" id="ARBA00023134"/>
    </source>
</evidence>
<evidence type="ECO:0000313" key="10">
    <source>
        <dbReference type="Proteomes" id="UP000007305"/>
    </source>
</evidence>
<dbReference type="GO" id="GO:0005525">
    <property type="term" value="F:GTP binding"/>
    <property type="evidence" value="ECO:0007669"/>
    <property type="project" value="UniProtKB-KW"/>
</dbReference>
<comment type="similarity">
    <text evidence="1 8">Belongs to the small GTPase superfamily. Arf family.</text>
</comment>
<keyword evidence="2" id="KW-0449">Lipoprotein</keyword>
<dbReference type="EnsemblPlants" id="Zm00001eb372780_T002">
    <property type="protein sequence ID" value="Zm00001eb372780_P002"/>
    <property type="gene ID" value="Zm00001eb372780"/>
</dbReference>
<dbReference type="GO" id="GO:0003924">
    <property type="term" value="F:GTPase activity"/>
    <property type="evidence" value="ECO:0007669"/>
    <property type="project" value="InterPro"/>
</dbReference>
<dbReference type="GO" id="GO:0046872">
    <property type="term" value="F:metal ion binding"/>
    <property type="evidence" value="ECO:0007669"/>
    <property type="project" value="UniProtKB-KW"/>
</dbReference>
<dbReference type="GO" id="GO:0030010">
    <property type="term" value="P:establishment of cell polarity"/>
    <property type="evidence" value="ECO:0007669"/>
    <property type="project" value="UniProtKB-ARBA"/>
</dbReference>
<gene>
    <name evidence="9" type="primary">LOC103637862</name>
</gene>
<feature type="binding site" evidence="6">
    <location>
        <position position="49"/>
    </location>
    <ligand>
        <name>GTP</name>
        <dbReference type="ChEBI" id="CHEBI:37565"/>
    </ligand>
</feature>
<keyword evidence="4" id="KW-0813">Transport</keyword>
<dbReference type="AlphaFoldDB" id="A0A804QYR9"/>
<keyword evidence="5 6" id="KW-0342">GTP-binding</keyword>
<reference evidence="10" key="1">
    <citation type="journal article" date="2009" name="Science">
        <title>The B73 maize genome: complexity, diversity, and dynamics.</title>
        <authorList>
            <person name="Schnable P.S."/>
            <person name="Ware D."/>
            <person name="Fulton R.S."/>
            <person name="Stein J.C."/>
            <person name="Wei F."/>
            <person name="Pasternak S."/>
            <person name="Liang C."/>
            <person name="Zhang J."/>
            <person name="Fulton L."/>
            <person name="Graves T.A."/>
            <person name="Minx P."/>
            <person name="Reily A.D."/>
            <person name="Courtney L."/>
            <person name="Kruchowski S.S."/>
            <person name="Tomlinson C."/>
            <person name="Strong C."/>
            <person name="Delehaunty K."/>
            <person name="Fronick C."/>
            <person name="Courtney B."/>
            <person name="Rock S.M."/>
            <person name="Belter E."/>
            <person name="Du F."/>
            <person name="Kim K."/>
            <person name="Abbott R.M."/>
            <person name="Cotton M."/>
            <person name="Levy A."/>
            <person name="Marchetto P."/>
            <person name="Ochoa K."/>
            <person name="Jackson S.M."/>
            <person name="Gillam B."/>
            <person name="Chen W."/>
            <person name="Yan L."/>
            <person name="Higginbotham J."/>
            <person name="Cardenas M."/>
            <person name="Waligorski J."/>
            <person name="Applebaum E."/>
            <person name="Phelps L."/>
            <person name="Falcone J."/>
            <person name="Kanchi K."/>
            <person name="Thane T."/>
            <person name="Scimone A."/>
            <person name="Thane N."/>
            <person name="Henke J."/>
            <person name="Wang T."/>
            <person name="Ruppert J."/>
            <person name="Shah N."/>
            <person name="Rotter K."/>
            <person name="Hodges J."/>
            <person name="Ingenthron E."/>
            <person name="Cordes M."/>
            <person name="Kohlberg S."/>
            <person name="Sgro J."/>
            <person name="Delgado B."/>
            <person name="Mead K."/>
            <person name="Chinwalla A."/>
            <person name="Leonard S."/>
            <person name="Crouse K."/>
            <person name="Collura K."/>
            <person name="Kudrna D."/>
            <person name="Currie J."/>
            <person name="He R."/>
            <person name="Angelova A."/>
            <person name="Rajasekar S."/>
            <person name="Mueller T."/>
            <person name="Lomeli R."/>
            <person name="Scara G."/>
            <person name="Ko A."/>
            <person name="Delaney K."/>
            <person name="Wissotski M."/>
            <person name="Lopez G."/>
            <person name="Campos D."/>
            <person name="Braidotti M."/>
            <person name="Ashley E."/>
            <person name="Golser W."/>
            <person name="Kim H."/>
            <person name="Lee S."/>
            <person name="Lin J."/>
            <person name="Dujmic Z."/>
            <person name="Kim W."/>
            <person name="Talag J."/>
            <person name="Zuccolo A."/>
            <person name="Fan C."/>
            <person name="Sebastian A."/>
            <person name="Kramer M."/>
            <person name="Spiegel L."/>
            <person name="Nascimento L."/>
            <person name="Zutavern T."/>
            <person name="Miller B."/>
            <person name="Ambroise C."/>
            <person name="Muller S."/>
            <person name="Spooner W."/>
            <person name="Narechania A."/>
            <person name="Ren L."/>
            <person name="Wei S."/>
            <person name="Kumari S."/>
            <person name="Faga B."/>
            <person name="Levy M.J."/>
            <person name="McMahan L."/>
            <person name="Van Buren P."/>
            <person name="Vaughn M.W."/>
            <person name="Ying K."/>
            <person name="Yeh C.-T."/>
            <person name="Emrich S.J."/>
            <person name="Jia Y."/>
            <person name="Kalyanaraman A."/>
            <person name="Hsia A.-P."/>
            <person name="Barbazuk W.B."/>
            <person name="Baucom R.S."/>
            <person name="Brutnell T.P."/>
            <person name="Carpita N.C."/>
            <person name="Chaparro C."/>
            <person name="Chia J.-M."/>
            <person name="Deragon J.-M."/>
            <person name="Estill J.C."/>
            <person name="Fu Y."/>
            <person name="Jeddeloh J.A."/>
            <person name="Han Y."/>
            <person name="Lee H."/>
            <person name="Li P."/>
            <person name="Lisch D.R."/>
            <person name="Liu S."/>
            <person name="Liu Z."/>
            <person name="Nagel D.H."/>
            <person name="McCann M.C."/>
            <person name="SanMiguel P."/>
            <person name="Myers A.M."/>
            <person name="Nettleton D."/>
            <person name="Nguyen J."/>
            <person name="Penning B.W."/>
            <person name="Ponnala L."/>
            <person name="Schneider K.L."/>
            <person name="Schwartz D.C."/>
            <person name="Sharma A."/>
            <person name="Soderlund C."/>
            <person name="Springer N.M."/>
            <person name="Sun Q."/>
            <person name="Wang H."/>
            <person name="Waterman M."/>
            <person name="Westerman R."/>
            <person name="Wolfgruber T.K."/>
            <person name="Yang L."/>
            <person name="Yu Y."/>
            <person name="Zhang L."/>
            <person name="Zhou S."/>
            <person name="Zhu Q."/>
            <person name="Bennetzen J.L."/>
            <person name="Dawe R.K."/>
            <person name="Jiang J."/>
            <person name="Jiang N."/>
            <person name="Presting G.G."/>
            <person name="Wessler S.R."/>
            <person name="Aluru S."/>
            <person name="Martienssen R.A."/>
            <person name="Clifton S.W."/>
            <person name="McCombie W.R."/>
            <person name="Wing R.A."/>
            <person name="Wilson R.K."/>
        </authorList>
    </citation>
    <scope>NUCLEOTIDE SEQUENCE [LARGE SCALE GENOMIC DNA]</scope>
    <source>
        <strain evidence="10">cv. B73</strain>
    </source>
</reference>
<evidence type="ECO:0000256" key="7">
    <source>
        <dbReference type="PIRSR" id="PIRSR606689-2"/>
    </source>
</evidence>
<dbReference type="PANTHER" id="PTHR11711">
    <property type="entry name" value="ADP RIBOSYLATION FACTOR-RELATED"/>
    <property type="match status" value="1"/>
</dbReference>
<feature type="binding site" evidence="6">
    <location>
        <begin position="3"/>
        <end position="10"/>
    </location>
    <ligand>
        <name>GTP</name>
        <dbReference type="ChEBI" id="CHEBI:37565"/>
    </ligand>
</feature>
<dbReference type="NCBIfam" id="TIGR00231">
    <property type="entry name" value="small_GTP"/>
    <property type="match status" value="1"/>
</dbReference>
<evidence type="ECO:0000256" key="3">
    <source>
        <dbReference type="ARBA" id="ARBA00022741"/>
    </source>
</evidence>
<dbReference type="InterPro" id="IPR005225">
    <property type="entry name" value="Small_GTP-bd"/>
</dbReference>
<evidence type="ECO:0000256" key="4">
    <source>
        <dbReference type="ARBA" id="ARBA00022892"/>
    </source>
</evidence>
<evidence type="ECO:0000256" key="8">
    <source>
        <dbReference type="RuleBase" id="RU003925"/>
    </source>
</evidence>
<keyword evidence="3 6" id="KW-0547">Nucleotide-binding</keyword>
<feature type="binding site" evidence="7">
    <location>
        <position position="27"/>
    </location>
    <ligand>
        <name>Mg(2+)</name>
        <dbReference type="ChEBI" id="CHEBI:18420"/>
    </ligand>
</feature>
<evidence type="ECO:0000256" key="6">
    <source>
        <dbReference type="PIRSR" id="PIRSR606689-1"/>
    </source>
</evidence>
<dbReference type="GO" id="GO:0016192">
    <property type="term" value="P:vesicle-mediated transport"/>
    <property type="evidence" value="ECO:0007669"/>
    <property type="project" value="UniProtKB-KW"/>
</dbReference>
<dbReference type="Gramene" id="Zm00001eb372780_T002">
    <property type="protein sequence ID" value="Zm00001eb372780_P002"/>
    <property type="gene ID" value="Zm00001eb372780"/>
</dbReference>
<keyword evidence="2" id="KW-0519">Myristate</keyword>
<dbReference type="SMART" id="SM00177">
    <property type="entry name" value="ARF"/>
    <property type="match status" value="1"/>
</dbReference>
<dbReference type="InterPro" id="IPR006689">
    <property type="entry name" value="Small_GTPase_ARF/SAR"/>
</dbReference>
<organism evidence="9 10">
    <name type="scientific">Zea mays</name>
    <name type="common">Maize</name>
    <dbReference type="NCBI Taxonomy" id="4577"/>
    <lineage>
        <taxon>Eukaryota</taxon>
        <taxon>Viridiplantae</taxon>
        <taxon>Streptophyta</taxon>
        <taxon>Embryophyta</taxon>
        <taxon>Tracheophyta</taxon>
        <taxon>Spermatophyta</taxon>
        <taxon>Magnoliopsida</taxon>
        <taxon>Liliopsida</taxon>
        <taxon>Poales</taxon>
        <taxon>Poaceae</taxon>
        <taxon>PACMAD clade</taxon>
        <taxon>Panicoideae</taxon>
        <taxon>Andropogonodae</taxon>
        <taxon>Andropogoneae</taxon>
        <taxon>Tripsacinae</taxon>
        <taxon>Zea</taxon>
    </lineage>
</organism>
<evidence type="ECO:0008006" key="11">
    <source>
        <dbReference type="Google" id="ProtNLM"/>
    </source>
</evidence>
<reference evidence="9" key="2">
    <citation type="submission" date="2019-07" db="EMBL/GenBank/DDBJ databases">
        <authorList>
            <person name="Seetharam A."/>
            <person name="Woodhouse M."/>
            <person name="Cannon E."/>
        </authorList>
    </citation>
    <scope>NUCLEOTIDE SEQUENCE [LARGE SCALE GENOMIC DNA]</scope>
    <source>
        <strain evidence="9">cv. B73</strain>
    </source>
</reference>
<dbReference type="PROSITE" id="PS51417">
    <property type="entry name" value="ARF"/>
    <property type="match status" value="1"/>
</dbReference>
<keyword evidence="10" id="KW-1185">Reference proteome</keyword>
<feature type="binding site" evidence="7">
    <location>
        <position position="10"/>
    </location>
    <ligand>
        <name>Mg(2+)</name>
        <dbReference type="ChEBI" id="CHEBI:18420"/>
    </ligand>
</feature>
<accession>A0A804QYR9</accession>
<keyword evidence="7" id="KW-0460">Magnesium</keyword>
<dbReference type="Pfam" id="PF00025">
    <property type="entry name" value="Arf"/>
    <property type="match status" value="1"/>
</dbReference>
<name>A0A804QYR9_MAIZE</name>
<sequence>MLGLDAAGKTTALYRLHVGEALSTVPTIGFNVEKVEYKNVAFTVWDVGGQDKLRPLWRQYLSNSDALIYVVDSVDRDRIGVAREEFQAIVKDPLMLSSVVLVLANKQDMVISDSSKNQTKAPLLASHLCSFFFLGRKAR</sequence>
<dbReference type="Proteomes" id="UP000007305">
    <property type="component" value="Chromosome 9"/>
</dbReference>
<keyword evidence="7" id="KW-0479">Metal-binding</keyword>
<keyword evidence="4" id="KW-0931">ER-Golgi transport</keyword>
<dbReference type="InterPro" id="IPR027417">
    <property type="entry name" value="P-loop_NTPase"/>
</dbReference>
<evidence type="ECO:0000256" key="1">
    <source>
        <dbReference type="ARBA" id="ARBA00010290"/>
    </source>
</evidence>
<reference evidence="9" key="3">
    <citation type="submission" date="2021-05" db="UniProtKB">
        <authorList>
            <consortium name="EnsemblPlants"/>
        </authorList>
    </citation>
    <scope>IDENTIFICATION</scope>
    <source>
        <strain evidence="9">cv. B73</strain>
    </source>
</reference>
<dbReference type="OrthoDB" id="2011769at2759"/>
<dbReference type="PRINTS" id="PR00328">
    <property type="entry name" value="SAR1GTPBP"/>
</dbReference>
<evidence type="ECO:0000256" key="2">
    <source>
        <dbReference type="ARBA" id="ARBA00022707"/>
    </source>
</evidence>
<proteinExistence type="inferred from homology"/>
<dbReference type="Gene3D" id="3.40.50.300">
    <property type="entry name" value="P-loop containing nucleotide triphosphate hydrolases"/>
    <property type="match status" value="1"/>
</dbReference>
<dbReference type="SUPFAM" id="SSF52540">
    <property type="entry name" value="P-loop containing nucleoside triphosphate hydrolases"/>
    <property type="match status" value="1"/>
</dbReference>
<dbReference type="FunFam" id="3.40.50.300:FF:000412">
    <property type="entry name" value="ADP-ribosylation factor 1"/>
    <property type="match status" value="1"/>
</dbReference>
<protein>
    <recommendedName>
        <fullName evidence="11">ADP-ribosylation factor</fullName>
    </recommendedName>
</protein>
<dbReference type="InterPro" id="IPR024156">
    <property type="entry name" value="Small_GTPase_ARF"/>
</dbReference>
<evidence type="ECO:0000313" key="9">
    <source>
        <dbReference type="EnsemblPlants" id="Zm00001eb372780_P002"/>
    </source>
</evidence>